<protein>
    <submittedName>
        <fullName evidence="6">ABC transporter substrate-binding protein</fullName>
    </submittedName>
</protein>
<evidence type="ECO:0000259" key="5">
    <source>
        <dbReference type="Pfam" id="PF09084"/>
    </source>
</evidence>
<feature type="signal peptide" evidence="4">
    <location>
        <begin position="1"/>
        <end position="20"/>
    </location>
</feature>
<dbReference type="Pfam" id="PF09084">
    <property type="entry name" value="NMT1"/>
    <property type="match status" value="1"/>
</dbReference>
<dbReference type="PANTHER" id="PTHR30024">
    <property type="entry name" value="ALIPHATIC SULFONATES-BINDING PROTEIN-RELATED"/>
    <property type="match status" value="1"/>
</dbReference>
<dbReference type="SUPFAM" id="SSF53850">
    <property type="entry name" value="Periplasmic binding protein-like II"/>
    <property type="match status" value="1"/>
</dbReference>
<dbReference type="GO" id="GO:0042597">
    <property type="term" value="C:periplasmic space"/>
    <property type="evidence" value="ECO:0007669"/>
    <property type="project" value="UniProtKB-SubCell"/>
</dbReference>
<keyword evidence="3 4" id="KW-0732">Signal</keyword>
<sequence>MDFLRTLALAVSLLGGAALAQTKITLGYTAVPDFAAAFIAKERGFFEKRGLDVQLQLITLTSNVPPALVSNSVQIGGTTPAVFLQAADSGLDLVGLASGSLYDNTKNSIGVVVRSDAGIREARDLVGKKVGVPGLNGTLHVLVRRWLSMHGIDAKLVSFIEVSLPQMPDVLRGGGVDAVVTAEPFIGRMRAGGIGVPLQGFAPEMPNGFSTVVYTATRKWASSNGPAIQAFRHALADAVAYAQANRSEAYADLGKYFKVPPPVLQATPWPLLASDMTDGHLRFWVDTMREQDMLKKRPTVGSLIAK</sequence>
<reference evidence="6" key="1">
    <citation type="submission" date="2022-03" db="EMBL/GenBank/DDBJ databases">
        <authorList>
            <person name="Woo C.Y."/>
        </authorList>
    </citation>
    <scope>NUCLEOTIDE SEQUENCE</scope>
    <source>
        <strain evidence="6">CYS-02</strain>
    </source>
</reference>
<evidence type="ECO:0000256" key="2">
    <source>
        <dbReference type="ARBA" id="ARBA00010742"/>
    </source>
</evidence>
<accession>A0A9X2AP28</accession>
<dbReference type="PANTHER" id="PTHR30024:SF47">
    <property type="entry name" value="TAURINE-BINDING PERIPLASMIC PROTEIN"/>
    <property type="match status" value="1"/>
</dbReference>
<evidence type="ECO:0000256" key="4">
    <source>
        <dbReference type="SAM" id="SignalP"/>
    </source>
</evidence>
<evidence type="ECO:0000313" key="6">
    <source>
        <dbReference type="EMBL" id="MCJ0761601.1"/>
    </source>
</evidence>
<dbReference type="Gene3D" id="3.40.190.10">
    <property type="entry name" value="Periplasmic binding protein-like II"/>
    <property type="match status" value="2"/>
</dbReference>
<comment type="subcellular location">
    <subcellularLocation>
        <location evidence="1">Periplasm</location>
    </subcellularLocation>
</comment>
<feature type="chain" id="PRO_5040911865" evidence="4">
    <location>
        <begin position="21"/>
        <end position="306"/>
    </location>
</feature>
<comment type="caution">
    <text evidence="6">The sequence shown here is derived from an EMBL/GenBank/DDBJ whole genome shotgun (WGS) entry which is preliminary data.</text>
</comment>
<evidence type="ECO:0000256" key="3">
    <source>
        <dbReference type="ARBA" id="ARBA00022729"/>
    </source>
</evidence>
<proteinExistence type="inferred from homology"/>
<dbReference type="EMBL" id="JALGBI010000001">
    <property type="protein sequence ID" value="MCJ0761601.1"/>
    <property type="molecule type" value="Genomic_DNA"/>
</dbReference>
<gene>
    <name evidence="6" type="ORF">MMF98_00075</name>
</gene>
<dbReference type="InterPro" id="IPR015168">
    <property type="entry name" value="SsuA/THI5"/>
</dbReference>
<evidence type="ECO:0000256" key="1">
    <source>
        <dbReference type="ARBA" id="ARBA00004418"/>
    </source>
</evidence>
<dbReference type="AlphaFoldDB" id="A0A9X2AP28"/>
<keyword evidence="7" id="KW-1185">Reference proteome</keyword>
<organism evidence="6 7">
    <name type="scientific">Variovorax terrae</name>
    <dbReference type="NCBI Taxonomy" id="2923278"/>
    <lineage>
        <taxon>Bacteria</taxon>
        <taxon>Pseudomonadati</taxon>
        <taxon>Pseudomonadota</taxon>
        <taxon>Betaproteobacteria</taxon>
        <taxon>Burkholderiales</taxon>
        <taxon>Comamonadaceae</taxon>
        <taxon>Variovorax</taxon>
    </lineage>
</organism>
<dbReference type="RefSeq" id="WP_243302665.1">
    <property type="nucleotide sequence ID" value="NZ_JALGBI010000001.1"/>
</dbReference>
<evidence type="ECO:0000313" key="7">
    <source>
        <dbReference type="Proteomes" id="UP001139447"/>
    </source>
</evidence>
<name>A0A9X2AP28_9BURK</name>
<feature type="domain" description="SsuA/THI5-like" evidence="5">
    <location>
        <begin position="32"/>
        <end position="249"/>
    </location>
</feature>
<dbReference type="Proteomes" id="UP001139447">
    <property type="component" value="Unassembled WGS sequence"/>
</dbReference>
<comment type="similarity">
    <text evidence="2">Belongs to the bacterial solute-binding protein SsuA/TauA family.</text>
</comment>